<accession>A0A0E9SAR4</accession>
<reference evidence="1" key="2">
    <citation type="journal article" date="2015" name="Fish Shellfish Immunol.">
        <title>Early steps in the European eel (Anguilla anguilla)-Vibrio vulnificus interaction in the gills: Role of the RtxA13 toxin.</title>
        <authorList>
            <person name="Callol A."/>
            <person name="Pajuelo D."/>
            <person name="Ebbesson L."/>
            <person name="Teles M."/>
            <person name="MacKenzie S."/>
            <person name="Amaro C."/>
        </authorList>
    </citation>
    <scope>NUCLEOTIDE SEQUENCE</scope>
</reference>
<evidence type="ECO:0000313" key="1">
    <source>
        <dbReference type="EMBL" id="JAH38356.1"/>
    </source>
</evidence>
<sequence>MQYSSAQSF</sequence>
<protein>
    <submittedName>
        <fullName evidence="1">Uncharacterized protein</fullName>
    </submittedName>
</protein>
<organism evidence="1">
    <name type="scientific">Anguilla anguilla</name>
    <name type="common">European freshwater eel</name>
    <name type="synonym">Muraena anguilla</name>
    <dbReference type="NCBI Taxonomy" id="7936"/>
    <lineage>
        <taxon>Eukaryota</taxon>
        <taxon>Metazoa</taxon>
        <taxon>Chordata</taxon>
        <taxon>Craniata</taxon>
        <taxon>Vertebrata</taxon>
        <taxon>Euteleostomi</taxon>
        <taxon>Actinopterygii</taxon>
        <taxon>Neopterygii</taxon>
        <taxon>Teleostei</taxon>
        <taxon>Anguilliformes</taxon>
        <taxon>Anguillidae</taxon>
        <taxon>Anguilla</taxon>
    </lineage>
</organism>
<name>A0A0E9SAR4_ANGAN</name>
<dbReference type="EMBL" id="GBXM01070221">
    <property type="protein sequence ID" value="JAH38356.1"/>
    <property type="molecule type" value="Transcribed_RNA"/>
</dbReference>
<reference evidence="1" key="1">
    <citation type="submission" date="2014-11" db="EMBL/GenBank/DDBJ databases">
        <authorList>
            <person name="Amaro Gonzalez C."/>
        </authorList>
    </citation>
    <scope>NUCLEOTIDE SEQUENCE</scope>
</reference>
<proteinExistence type="predicted"/>